<dbReference type="Proteomes" id="UP000654452">
    <property type="component" value="Unassembled WGS sequence"/>
</dbReference>
<name>A0ABS1HWP3_9PROT</name>
<feature type="transmembrane region" description="Helical" evidence="5">
    <location>
        <begin position="115"/>
        <end position="137"/>
    </location>
</feature>
<comment type="caution">
    <text evidence="6">The sequence shown here is derived from an EMBL/GenBank/DDBJ whole genome shotgun (WGS) entry which is preliminary data.</text>
</comment>
<dbReference type="RefSeq" id="WP_200484878.1">
    <property type="nucleotide sequence ID" value="NZ_JAEPIV010000002.1"/>
</dbReference>
<sequence length="238" mass="26059">MIRALLLAIGQLSDPASRRVVWIGVLSAILAFALLAGAVWWALFHTALTGYAWVDGVLDVLGGLAVLLLAWVLFPATVGMVSSFFLDEVVQAVERRHYPQLPPPRQTGLGEELLTALRFFAIVLLVNLFALPLYLMVPGLNLLIFYTANGYLLGREYFEMVAIRRMGRKEAGFLRRSSPLKPFLAGTVIAFLSTIPFVNLLVPVIASAFMVHVYHSMTGAMPGSMPVSMTGLSRREGP</sequence>
<keyword evidence="7" id="KW-1185">Reference proteome</keyword>
<dbReference type="Pfam" id="PF07264">
    <property type="entry name" value="EI24"/>
    <property type="match status" value="1"/>
</dbReference>
<evidence type="ECO:0000313" key="7">
    <source>
        <dbReference type="Proteomes" id="UP000654452"/>
    </source>
</evidence>
<feature type="transmembrane region" description="Helical" evidence="5">
    <location>
        <begin position="183"/>
        <end position="211"/>
    </location>
</feature>
<dbReference type="EMBL" id="JAEPIV010000002">
    <property type="protein sequence ID" value="MBK4718862.1"/>
    <property type="molecule type" value="Genomic_DNA"/>
</dbReference>
<gene>
    <name evidence="6" type="ORF">JJL56_08280</name>
</gene>
<feature type="transmembrane region" description="Helical" evidence="5">
    <location>
        <begin position="63"/>
        <end position="86"/>
    </location>
</feature>
<evidence type="ECO:0000256" key="4">
    <source>
        <dbReference type="ARBA" id="ARBA00023136"/>
    </source>
</evidence>
<protein>
    <submittedName>
        <fullName evidence="6">EI24 domain-containing protein</fullName>
    </submittedName>
</protein>
<feature type="transmembrane region" description="Helical" evidence="5">
    <location>
        <begin position="20"/>
        <end position="43"/>
    </location>
</feature>
<evidence type="ECO:0000256" key="1">
    <source>
        <dbReference type="ARBA" id="ARBA00004141"/>
    </source>
</evidence>
<keyword evidence="4 5" id="KW-0472">Membrane</keyword>
<comment type="subcellular location">
    <subcellularLocation>
        <location evidence="1">Membrane</location>
        <topology evidence="1">Multi-pass membrane protein</topology>
    </subcellularLocation>
</comment>
<proteinExistence type="predicted"/>
<evidence type="ECO:0000256" key="3">
    <source>
        <dbReference type="ARBA" id="ARBA00022989"/>
    </source>
</evidence>
<reference evidence="6 7" key="1">
    <citation type="submission" date="2021-01" db="EMBL/GenBank/DDBJ databases">
        <title>Azospirillum sp. YIM DDC1 draft genome.</title>
        <authorList>
            <person name="Wang Y.-X."/>
        </authorList>
    </citation>
    <scope>NUCLEOTIDE SEQUENCE [LARGE SCALE GENOMIC DNA]</scope>
    <source>
        <strain evidence="6 7">YIM DDC1</strain>
    </source>
</reference>
<evidence type="ECO:0000313" key="6">
    <source>
        <dbReference type="EMBL" id="MBK4718862.1"/>
    </source>
</evidence>
<keyword evidence="2 5" id="KW-0812">Transmembrane</keyword>
<evidence type="ECO:0000256" key="2">
    <source>
        <dbReference type="ARBA" id="ARBA00022692"/>
    </source>
</evidence>
<dbReference type="InterPro" id="IPR059112">
    <property type="entry name" value="CysZ/EI24"/>
</dbReference>
<accession>A0ABS1HWP3</accession>
<evidence type="ECO:0000256" key="5">
    <source>
        <dbReference type="SAM" id="Phobius"/>
    </source>
</evidence>
<keyword evidence="3 5" id="KW-1133">Transmembrane helix</keyword>
<organism evidence="6 7">
    <name type="scientific">Azospirillum aestuarii</name>
    <dbReference type="NCBI Taxonomy" id="2802052"/>
    <lineage>
        <taxon>Bacteria</taxon>
        <taxon>Pseudomonadati</taxon>
        <taxon>Pseudomonadota</taxon>
        <taxon>Alphaproteobacteria</taxon>
        <taxon>Rhodospirillales</taxon>
        <taxon>Azospirillaceae</taxon>
        <taxon>Azospirillum</taxon>
    </lineage>
</organism>